<sequence length="306" mass="33540">MADDGGDGIKVRFEVLDGRLRGVRGDSWIERLHTGSRWTEGPVYFPAGRYLLFSDIPNDRLLRWDETTGVVGVFQQNAGFPNGHTRDCQGRLISCEHGNRRVTRTEHDGSVTVLADNWQGHRLNSPNDVVERCSDGSIWFTDPTYGIESDYEGHQAVSEIGARQVYRIDPVSGEVRAVATDFLQPNGLAFTADETQLYVSDSEAKHIRLFDVAADGTLTGGDVIATCTQGTFDGLRVDDSGRLWVAAGDGLHCLHPDGSLLGKLHLPETAANLTFGGGQGNTLFITATRSLYSIRVNFAGARYPRR</sequence>
<dbReference type="InterPro" id="IPR011042">
    <property type="entry name" value="6-blade_b-propeller_TolB-like"/>
</dbReference>
<dbReference type="PRINTS" id="PR01790">
    <property type="entry name" value="SMP30FAMILY"/>
</dbReference>
<accession>A0AAE3KH12</accession>
<dbReference type="SUPFAM" id="SSF63829">
    <property type="entry name" value="Calcium-dependent phosphotriesterase"/>
    <property type="match status" value="1"/>
</dbReference>
<dbReference type="Gene3D" id="2.120.10.30">
    <property type="entry name" value="TolB, C-terminal domain"/>
    <property type="match status" value="1"/>
</dbReference>
<evidence type="ECO:0000313" key="7">
    <source>
        <dbReference type="Proteomes" id="UP001206128"/>
    </source>
</evidence>
<evidence type="ECO:0000313" key="6">
    <source>
        <dbReference type="EMBL" id="MCP2166820.1"/>
    </source>
</evidence>
<dbReference type="RefSeq" id="WP_253773064.1">
    <property type="nucleotide sequence ID" value="NZ_JAMTCK010000008.1"/>
</dbReference>
<dbReference type="EMBL" id="JAMTCK010000008">
    <property type="protein sequence ID" value="MCP2166820.1"/>
    <property type="molecule type" value="Genomic_DNA"/>
</dbReference>
<feature type="binding site" evidence="4">
    <location>
        <position position="127"/>
    </location>
    <ligand>
        <name>substrate</name>
    </ligand>
</feature>
<dbReference type="GO" id="GO:0046872">
    <property type="term" value="F:metal ion binding"/>
    <property type="evidence" value="ECO:0007669"/>
    <property type="project" value="UniProtKB-KW"/>
</dbReference>
<name>A0AAE3KH12_9PSEU</name>
<feature type="active site" description="Proton donor/acceptor" evidence="3">
    <location>
        <position position="233"/>
    </location>
</feature>
<proteinExistence type="inferred from homology"/>
<feature type="binding site" evidence="4">
    <location>
        <position position="40"/>
    </location>
    <ligand>
        <name>a divalent metal cation</name>
        <dbReference type="ChEBI" id="CHEBI:60240"/>
    </ligand>
</feature>
<keyword evidence="7" id="KW-1185">Reference proteome</keyword>
<comment type="caution">
    <text evidence="6">The sequence shown here is derived from an EMBL/GenBank/DDBJ whole genome shotgun (WGS) entry which is preliminary data.</text>
</comment>
<feature type="domain" description="SMP-30/Gluconolactonase/LRE-like region" evidence="5">
    <location>
        <begin position="38"/>
        <end position="288"/>
    </location>
</feature>
<dbReference type="GO" id="GO:0016787">
    <property type="term" value="F:hydrolase activity"/>
    <property type="evidence" value="ECO:0007669"/>
    <property type="project" value="UniProtKB-KW"/>
</dbReference>
<dbReference type="AlphaFoldDB" id="A0AAE3KH12"/>
<dbReference type="PANTHER" id="PTHR47572">
    <property type="entry name" value="LIPOPROTEIN-RELATED"/>
    <property type="match status" value="1"/>
</dbReference>
<evidence type="ECO:0000256" key="3">
    <source>
        <dbReference type="PIRSR" id="PIRSR605511-1"/>
    </source>
</evidence>
<feature type="binding site" evidence="4">
    <location>
        <position position="152"/>
    </location>
    <ligand>
        <name>substrate</name>
    </ligand>
</feature>
<feature type="binding site" evidence="4">
    <location>
        <position position="233"/>
    </location>
    <ligand>
        <name>a divalent metal cation</name>
        <dbReference type="ChEBI" id="CHEBI:60240"/>
    </ligand>
</feature>
<evidence type="ECO:0000256" key="4">
    <source>
        <dbReference type="PIRSR" id="PIRSR605511-2"/>
    </source>
</evidence>
<dbReference type="PANTHER" id="PTHR47572:SF4">
    <property type="entry name" value="LACTONASE DRP35"/>
    <property type="match status" value="1"/>
</dbReference>
<protein>
    <submittedName>
        <fullName evidence="6">Gluconolactonase</fullName>
    </submittedName>
</protein>
<reference evidence="6" key="1">
    <citation type="submission" date="2022-06" db="EMBL/GenBank/DDBJ databases">
        <title>Genomic Encyclopedia of Archaeal and Bacterial Type Strains, Phase II (KMG-II): from individual species to whole genera.</title>
        <authorList>
            <person name="Goeker M."/>
        </authorList>
    </citation>
    <scope>NUCLEOTIDE SEQUENCE</scope>
    <source>
        <strain evidence="6">DSM 43935</strain>
    </source>
</reference>
<dbReference type="InterPro" id="IPR005511">
    <property type="entry name" value="SMP-30"/>
</dbReference>
<comment type="similarity">
    <text evidence="1">Belongs to the SMP-30/CGR1 family.</text>
</comment>
<comment type="cofactor">
    <cofactor evidence="4">
        <name>Zn(2+)</name>
        <dbReference type="ChEBI" id="CHEBI:29105"/>
    </cofactor>
    <text evidence="4">Binds 1 divalent metal cation per subunit.</text>
</comment>
<keyword evidence="4" id="KW-0479">Metal-binding</keyword>
<dbReference type="InterPro" id="IPR051262">
    <property type="entry name" value="SMP-30/CGR1_Lactonase"/>
</dbReference>
<dbReference type="InterPro" id="IPR013658">
    <property type="entry name" value="SGL"/>
</dbReference>
<dbReference type="Pfam" id="PF08450">
    <property type="entry name" value="SGL"/>
    <property type="match status" value="1"/>
</dbReference>
<keyword evidence="4" id="KW-0862">Zinc</keyword>
<keyword evidence="2" id="KW-0378">Hydrolase</keyword>
<feature type="binding site" evidence="4">
    <location>
        <position position="186"/>
    </location>
    <ligand>
        <name>a divalent metal cation</name>
        <dbReference type="ChEBI" id="CHEBI:60240"/>
    </ligand>
</feature>
<evidence type="ECO:0000259" key="5">
    <source>
        <dbReference type="Pfam" id="PF08450"/>
    </source>
</evidence>
<evidence type="ECO:0000256" key="2">
    <source>
        <dbReference type="ARBA" id="ARBA00022801"/>
    </source>
</evidence>
<evidence type="ECO:0000256" key="1">
    <source>
        <dbReference type="ARBA" id="ARBA00008853"/>
    </source>
</evidence>
<organism evidence="6 7">
    <name type="scientific">Goodfellowiella coeruleoviolacea</name>
    <dbReference type="NCBI Taxonomy" id="334858"/>
    <lineage>
        <taxon>Bacteria</taxon>
        <taxon>Bacillati</taxon>
        <taxon>Actinomycetota</taxon>
        <taxon>Actinomycetes</taxon>
        <taxon>Pseudonocardiales</taxon>
        <taxon>Pseudonocardiaceae</taxon>
        <taxon>Goodfellowiella</taxon>
    </lineage>
</organism>
<gene>
    <name evidence="6" type="ORF">LX83_003692</name>
</gene>
<dbReference type="Proteomes" id="UP001206128">
    <property type="component" value="Unassembled WGS sequence"/>
</dbReference>